<feature type="chain" id="PRO_5047362934" description="Protein kinase domain-containing protein" evidence="3">
    <location>
        <begin position="18"/>
        <end position="3162"/>
    </location>
</feature>
<comment type="caution">
    <text evidence="5">The sequence shown here is derived from an EMBL/GenBank/DDBJ whole genome shotgun (WGS) entry which is preliminary data.</text>
</comment>
<dbReference type="PANTHER" id="PTHR23257:SF963">
    <property type="entry name" value="AT08303P"/>
    <property type="match status" value="1"/>
</dbReference>
<reference evidence="5 6" key="1">
    <citation type="journal article" date="2022" name="bioRxiv">
        <title>Genomics of Preaxostyla Flagellates Illuminates Evolutionary Transitions and the Path Towards Mitochondrial Loss.</title>
        <authorList>
            <person name="Novak L.V.F."/>
            <person name="Treitli S.C."/>
            <person name="Pyrih J."/>
            <person name="Halakuc P."/>
            <person name="Pipaliya S.V."/>
            <person name="Vacek V."/>
            <person name="Brzon O."/>
            <person name="Soukal P."/>
            <person name="Eme L."/>
            <person name="Dacks J.B."/>
            <person name="Karnkowska A."/>
            <person name="Elias M."/>
            <person name="Hampl V."/>
        </authorList>
    </citation>
    <scope>NUCLEOTIDE SEQUENCE [LARGE SCALE GENOMIC DNA]</scope>
    <source>
        <strain evidence="5">NAU3</strain>
        <tissue evidence="5">Gut</tissue>
    </source>
</reference>
<keyword evidence="2" id="KW-0472">Membrane</keyword>
<evidence type="ECO:0000259" key="4">
    <source>
        <dbReference type="PROSITE" id="PS50011"/>
    </source>
</evidence>
<dbReference type="InterPro" id="IPR000719">
    <property type="entry name" value="Prot_kinase_dom"/>
</dbReference>
<dbReference type="EMBL" id="JARBJD010000039">
    <property type="protein sequence ID" value="KAK2958291.1"/>
    <property type="molecule type" value="Genomic_DNA"/>
</dbReference>
<dbReference type="SUPFAM" id="SSF51126">
    <property type="entry name" value="Pectin lyase-like"/>
    <property type="match status" value="2"/>
</dbReference>
<evidence type="ECO:0000256" key="2">
    <source>
        <dbReference type="SAM" id="Phobius"/>
    </source>
</evidence>
<dbReference type="InterPro" id="IPR011009">
    <property type="entry name" value="Kinase-like_dom_sf"/>
</dbReference>
<dbReference type="PROSITE" id="PS50011">
    <property type="entry name" value="PROTEIN_KINASE_DOM"/>
    <property type="match status" value="1"/>
</dbReference>
<dbReference type="Pfam" id="PF07714">
    <property type="entry name" value="PK_Tyr_Ser-Thr"/>
    <property type="match status" value="1"/>
</dbReference>
<proteinExistence type="predicted"/>
<dbReference type="InterPro" id="IPR050167">
    <property type="entry name" value="Ser_Thr_protein_kinase"/>
</dbReference>
<keyword evidence="6" id="KW-1185">Reference proteome</keyword>
<keyword evidence="2" id="KW-0812">Transmembrane</keyword>
<feature type="signal peptide" evidence="3">
    <location>
        <begin position="1"/>
        <end position="17"/>
    </location>
</feature>
<accession>A0ABQ9Y3J6</accession>
<dbReference type="PANTHER" id="PTHR23257">
    <property type="entry name" value="SERINE-THREONINE PROTEIN KINASE"/>
    <property type="match status" value="1"/>
</dbReference>
<feature type="compositionally biased region" description="Basic and acidic residues" evidence="1">
    <location>
        <begin position="2909"/>
        <end position="2927"/>
    </location>
</feature>
<sequence>MHLFLLLLVCFIPVAFPTDPQGAADESIGTPVPLLTVISKWRANSGESGNEHVELESGVFHGHNVIIESESVLLSGKNSMILLDENGDGSGTDMGWKETLFCLRNGTLGIEKIDIKVNSAVQPKELLDRSKDKGSEGPYLVVVRSSTFWMVSCRVEMNDVNSPILVSSESDMVDSSDDTSVCLSKVELHTRSQHHGSFCAIEAGTGQSESVFIHVESSRFLDTDVCGRNGISFSLLPTCQERRIYPTISSSLSSMSFRNVSSSQASGPQQNGMMSQKMVNTEVEWTDHHLSGSTIRDMNLGGSLLCVNSSFASCHTVPRDNQYDKYLLDYTSASDPLRFELNTDVAISFEKCTFTDMTKSPSTSTFEGGAAIFVENTIALGSYSVTITSCSFLRCVLNTNNDAKGGGAVSIRRTNDIAGYATVTLSTFTKCEAHGRSVDAGALHFRRQQIAQVDNCVFTENEAVTDQDCIGGGLSFLHLNEGKVFNSSFVRNKAGGGGAMEINTVTKPSLISVLLDGNTANQTGNYRKSNDIWVHGAHQTDVSAWMTDVISTNKPHMHFYGSSASPELDLVEIVKASQEMYSSDETMCGILSFVDCRSIGFATCYLTFSYEYKVSVAFASEYEEETIVIEDRHPTIEGTASDGTAPTIVPESTISSLFTIGDGSKQASLSLSTFTLSSSSSSLVSLIEVKNLGSLTLDGISLSTVVSGSCLVLGSGSSFTWTSLPFSDVTSTSNGSHILAGSADGTIVNSSSLILHERPALPTSGLFTEEEKRKFHLFGGVSGSMLYFWYPHTPTELTTHINEKGEDHSNCGKYELPCLTISTGLLKRNSKCEFVIESALSVSEVVSVSETSILKGSGSSARELLISDGTSFSVSGGVLTLSSLSFIAESSSLRTASLLSVGSGASLSVTSCSFSGFHSSSNGGVISAVLSVSSSLVVSSTAFSSCSSTQKGGGIHVTIAGGSFVFESGTSFTDCSASSGTDLFVSAPDLSSSITPLSMAFLTPPSSVSSSSVELKKYVGNEDANPSYLIPLILYLMPFGSTGFVDESGEDGGICGFSVYRCSTIGKTQSSLLAFGTKTADVFSSGSIEVCGEVALAEKIEVGEYCLTITHPSTGTNGVVVRVGGEFSNAAPTSKLILSSLSISFATAISTSLFSISQGSVEIRNSKFVDVSKSASLFSLSGGSTLFESTTIGAISFSDTHSVFSLSGTSSLSIKSVDFKSICTTGSGSVISSTSEGTISLDTVSFSSCNCGSSEKGRSISIARPSFTAANFVMKSVTIKVAGTTGSHEIYLSGSGLESLEMSGWESVIGGNDGTLTKAKLENVFGIDSADVGKSGPLGYFLYAHTSGPVFVSEEFWDHEKCGQVQLPCSSLVHAVDQLPLSSPTIKVKSGLTVNAKISVPTNGLSLSSSSDTVYTLTMGDGGWFSHTSGLFSISTLAFVAETSTPRANSLISISSESSLSIDTCSFSGFSVIGSGSIASGTVSASSKLWITNTNFECCSSSENGGVVCVVCESGLPTASLVVNGTFDVDCKCGSGKFGEWVFLEGHDLDELVATSNWAETVQDLSQPTDQNKLWGEDKSRLNRPFNWSTLLVYLVDLSTNEATVSSDGLDVIGCGGSTTPCQTLEKTFQHLVKETPSEIVVRDPGELATRRECEWNHLTLSGASPSIPITVKNAGQFILSRNQLTFSSLSFNAPSSGLGHTFIVLSDETSLAISSCSFAGFRSPSNGSVVGGVVGMGKSVVLNTVDFKDCVSEGSGNWIWLDIRGCGVETNIEMKRVVSSDTTAHETLDVVLLGRSLEKVVVASKWEGSLSNVDEIAFWGEDVEHGLSSSLLVYLQSIERTVLIGGEQCADIPNCGHFGVGCPSIGKGYSRINVTTADLLKISIGSSITMDEILSFASNQNLALSGIGEQLLSIALNSQIVISSGTVSVSSLSFIAKDATSRTVSVLSVTSGASLSVSSCSFSGFSLSDCPVVDHLGGSVTLGTVSFSTICRSGGNGSCLRSQLESGMRLLIDGIELSETCVKNGYGDGLFISFPSDASSFTKDEFVLKNVVEKGRTRNTEDDSTPHLVWIVGIDFSGWISLNDDRFDSVVSLESSPSDWIWTEDIDVLIQLKAPLLFYLSPQEGPVGVDAAGYLIGKCGFGGVWCKTISAAMNRLSAANTDSIILQNELSISSELMIPSTLSISGKTPSSHFSVEAGCWFSISGVDTVFSLSTLIFSLPSSLTHSELFSQTSGTLSLTSVSFGPSESVEVFSSRLIVCSSSLEMNDVNISSGDLLDCSLIETEGNVWILNSRFSLIKLTSSSKWIVSLKVSESVDIEMISSTFKNCSRNGRSEWILLDGVNSQIKDSSKWSGTFNTSSPKHGIVVRDGSEPSEEPFSLLYLFFPRGASLVTTTSPQSEDHRLCGHEKTPCSTISQNVVVSGVRSVSVKESCVVGGSLDVNGEGLDVHGLHGNRGIVRFDGSSRITQSVVAFPHAIMFSSVDIDVSLSTLSEESWIVEVGSGRVELTGCSFVSSKRIEMGMLVVENGELSLKKMTLKNVGFSSRAIVVRNGTSSIDELIVTDSSLRSLIDVTNVSSLTMINSRFERISWTGASNEDGVGSLCHWSDGVFVLVNSSTTVQSCVFQDLSEGGLSVFGGRLDVHLSGFEETHDESPDFPSAHRNIHCEGSGQVTLHSLSGGDGTGNHSSLWIDSSDCLIMNGKTEVSSPLFVPTLNVSESVVSRTKTKMMSMTIRGLILMPCGLSLEVFSVDDKKIETGTPHKIDLESRATNWTETSFSLLLNESSDFISLNSKLEFRGRLAVGDSFRTEESILLKLCQFDERKSQMTKALKWLIPLIVGIIVAIIIFSVILCVLWHRRNKKNQKEKLSEMGETMTFDDEIKIDELPLEITDTANHSSFDTTTSTNLIRPTETKILDPKRTNDQKEADKNAQYPQYLQNEEISLQKMNGEIGTVERRVTLYSRLHQPSPTDQPLDRSSLQKKLVEAVVTLRRRFGETEHFVQLNPHIIFFDSAGVVTISSQQHPQSQSRMTNQKQSITNEMMQKNSEGDRWRAPEVVNQQQNIKVEKAAVFSLGMMLWEIEKGEVPFRDLSNIDAQRQIGSGHVPSMDGIPQSLSKLIENCLSIDPKDRPTLDELDAKLKCVIEQPTEKTDVENGSHNVQALLL</sequence>
<dbReference type="SUPFAM" id="SSF56112">
    <property type="entry name" value="Protein kinase-like (PK-like)"/>
    <property type="match status" value="1"/>
</dbReference>
<gene>
    <name evidence="5" type="ORF">BLNAU_6778</name>
</gene>
<keyword evidence="3" id="KW-0732">Signal</keyword>
<evidence type="ECO:0000256" key="3">
    <source>
        <dbReference type="SAM" id="SignalP"/>
    </source>
</evidence>
<organism evidence="5 6">
    <name type="scientific">Blattamonas nauphoetae</name>
    <dbReference type="NCBI Taxonomy" id="2049346"/>
    <lineage>
        <taxon>Eukaryota</taxon>
        <taxon>Metamonada</taxon>
        <taxon>Preaxostyla</taxon>
        <taxon>Oxymonadida</taxon>
        <taxon>Blattamonas</taxon>
    </lineage>
</organism>
<protein>
    <recommendedName>
        <fullName evidence="4">Protein kinase domain-containing protein</fullName>
    </recommendedName>
</protein>
<evidence type="ECO:0000313" key="5">
    <source>
        <dbReference type="EMBL" id="KAK2958291.1"/>
    </source>
</evidence>
<name>A0ABQ9Y3J6_9EUKA</name>
<dbReference type="Proteomes" id="UP001281761">
    <property type="component" value="Unassembled WGS sequence"/>
</dbReference>
<dbReference type="Gene3D" id="1.10.510.10">
    <property type="entry name" value="Transferase(Phosphotransferase) domain 1"/>
    <property type="match status" value="1"/>
</dbReference>
<dbReference type="InterPro" id="IPR011050">
    <property type="entry name" value="Pectin_lyase_fold/virulence"/>
</dbReference>
<dbReference type="InterPro" id="IPR001245">
    <property type="entry name" value="Ser-Thr/Tyr_kinase_cat_dom"/>
</dbReference>
<evidence type="ECO:0000256" key="1">
    <source>
        <dbReference type="SAM" id="MobiDB-lite"/>
    </source>
</evidence>
<keyword evidence="2" id="KW-1133">Transmembrane helix</keyword>
<feature type="transmembrane region" description="Helical" evidence="2">
    <location>
        <begin position="2831"/>
        <end position="2855"/>
    </location>
</feature>
<feature type="domain" description="Protein kinase" evidence="4">
    <location>
        <begin position="2790"/>
        <end position="3146"/>
    </location>
</feature>
<evidence type="ECO:0000313" key="6">
    <source>
        <dbReference type="Proteomes" id="UP001281761"/>
    </source>
</evidence>
<feature type="region of interest" description="Disordered" evidence="1">
    <location>
        <begin position="2908"/>
        <end position="2930"/>
    </location>
</feature>